<accession>A0A1Y1ULG1</accession>
<feature type="region of interest" description="Disordered" evidence="4">
    <location>
        <begin position="896"/>
        <end position="933"/>
    </location>
</feature>
<dbReference type="InterPro" id="IPR004358">
    <property type="entry name" value="Sig_transdc_His_kin-like_C"/>
</dbReference>
<comment type="caution">
    <text evidence="8">The sequence shown here is derived from an EMBL/GenBank/DDBJ whole genome shotgun (WGS) entry which is preliminary data.</text>
</comment>
<dbReference type="SMART" id="SM00387">
    <property type="entry name" value="HATPase_c"/>
    <property type="match status" value="1"/>
</dbReference>
<keyword evidence="2" id="KW-0902">Two-component regulatory system</keyword>
<evidence type="ECO:0000256" key="4">
    <source>
        <dbReference type="SAM" id="MobiDB-lite"/>
    </source>
</evidence>
<dbReference type="CDD" id="cd17546">
    <property type="entry name" value="REC_hyHK_CKI1_RcsC-like"/>
    <property type="match status" value="1"/>
</dbReference>
<feature type="compositionally biased region" description="Polar residues" evidence="4">
    <location>
        <begin position="945"/>
        <end position="963"/>
    </location>
</feature>
<keyword evidence="1 3" id="KW-0597">Phosphoprotein</keyword>
<dbReference type="PANTHER" id="PTHR45339">
    <property type="entry name" value="HYBRID SIGNAL TRANSDUCTION HISTIDINE KINASE J"/>
    <property type="match status" value="1"/>
</dbReference>
<dbReference type="InParanoid" id="A0A1Y1ULG1"/>
<dbReference type="Proteomes" id="UP000193218">
    <property type="component" value="Unassembled WGS sequence"/>
</dbReference>
<dbReference type="SMART" id="SM00448">
    <property type="entry name" value="REC"/>
    <property type="match status" value="1"/>
</dbReference>
<dbReference type="InterPro" id="IPR005467">
    <property type="entry name" value="His_kinase_dom"/>
</dbReference>
<keyword evidence="9" id="KW-1185">Reference proteome</keyword>
<evidence type="ECO:0000256" key="5">
    <source>
        <dbReference type="SAM" id="Phobius"/>
    </source>
</evidence>
<dbReference type="Pfam" id="PF00072">
    <property type="entry name" value="Response_reg"/>
    <property type="match status" value="1"/>
</dbReference>
<feature type="compositionally biased region" description="Gly residues" evidence="4">
    <location>
        <begin position="183"/>
        <end position="197"/>
    </location>
</feature>
<feature type="region of interest" description="Disordered" evidence="4">
    <location>
        <begin position="945"/>
        <end position="966"/>
    </location>
</feature>
<feature type="transmembrane region" description="Helical" evidence="5">
    <location>
        <begin position="375"/>
        <end position="393"/>
    </location>
</feature>
<feature type="region of interest" description="Disordered" evidence="4">
    <location>
        <begin position="613"/>
        <end position="634"/>
    </location>
</feature>
<evidence type="ECO:0000259" key="6">
    <source>
        <dbReference type="PROSITE" id="PS50109"/>
    </source>
</evidence>
<dbReference type="Pfam" id="PF02518">
    <property type="entry name" value="HATPase_c"/>
    <property type="match status" value="1"/>
</dbReference>
<dbReference type="CDD" id="cd00082">
    <property type="entry name" value="HisKA"/>
    <property type="match status" value="1"/>
</dbReference>
<dbReference type="RefSeq" id="XP_021872248.1">
    <property type="nucleotide sequence ID" value="XM_022018036.1"/>
</dbReference>
<feature type="transmembrane region" description="Helical" evidence="5">
    <location>
        <begin position="280"/>
        <end position="304"/>
    </location>
</feature>
<dbReference type="SUPFAM" id="SSF47384">
    <property type="entry name" value="Homodimeric domain of signal transducing histidine kinase"/>
    <property type="match status" value="1"/>
</dbReference>
<dbReference type="InterPro" id="IPR036890">
    <property type="entry name" value="HATPase_C_sf"/>
</dbReference>
<feature type="region of interest" description="Disordered" evidence="4">
    <location>
        <begin position="167"/>
        <end position="200"/>
    </location>
</feature>
<feature type="compositionally biased region" description="Basic and acidic residues" evidence="4">
    <location>
        <begin position="755"/>
        <end position="766"/>
    </location>
</feature>
<feature type="transmembrane region" description="Helical" evidence="5">
    <location>
        <begin position="310"/>
        <end position="331"/>
    </location>
</feature>
<dbReference type="InterPro" id="IPR003661">
    <property type="entry name" value="HisK_dim/P_dom"/>
</dbReference>
<organism evidence="8 9">
    <name type="scientific">Kockovaella imperatae</name>
    <dbReference type="NCBI Taxonomy" id="4999"/>
    <lineage>
        <taxon>Eukaryota</taxon>
        <taxon>Fungi</taxon>
        <taxon>Dikarya</taxon>
        <taxon>Basidiomycota</taxon>
        <taxon>Agaricomycotina</taxon>
        <taxon>Tremellomycetes</taxon>
        <taxon>Tremellales</taxon>
        <taxon>Cuniculitremaceae</taxon>
        <taxon>Kockovaella</taxon>
    </lineage>
</organism>
<dbReference type="InterPro" id="IPR003594">
    <property type="entry name" value="HATPase_dom"/>
</dbReference>
<dbReference type="Gene3D" id="3.40.50.2300">
    <property type="match status" value="1"/>
</dbReference>
<dbReference type="Gene3D" id="1.10.287.130">
    <property type="match status" value="1"/>
</dbReference>
<feature type="region of interest" description="Disordered" evidence="4">
    <location>
        <begin position="807"/>
        <end position="833"/>
    </location>
</feature>
<evidence type="ECO:0000313" key="8">
    <source>
        <dbReference type="EMBL" id="ORX38326.1"/>
    </source>
</evidence>
<protein>
    <recommendedName>
        <fullName evidence="10">Histidine kinase</fullName>
    </recommendedName>
</protein>
<feature type="region of interest" description="Disordered" evidence="4">
    <location>
        <begin position="27"/>
        <end position="57"/>
    </location>
</feature>
<dbReference type="SUPFAM" id="SSF55874">
    <property type="entry name" value="ATPase domain of HSP90 chaperone/DNA topoisomerase II/histidine kinase"/>
    <property type="match status" value="1"/>
</dbReference>
<feature type="compositionally biased region" description="Basic and acidic residues" evidence="4">
    <location>
        <begin position="810"/>
        <end position="819"/>
    </location>
</feature>
<dbReference type="PROSITE" id="PS50110">
    <property type="entry name" value="RESPONSE_REGULATORY"/>
    <property type="match status" value="1"/>
</dbReference>
<feature type="region of interest" description="Disordered" evidence="4">
    <location>
        <begin position="849"/>
        <end position="877"/>
    </location>
</feature>
<gene>
    <name evidence="8" type="ORF">BD324DRAFT_649702</name>
</gene>
<evidence type="ECO:0000313" key="9">
    <source>
        <dbReference type="Proteomes" id="UP000193218"/>
    </source>
</evidence>
<dbReference type="SUPFAM" id="SSF52172">
    <property type="entry name" value="CheY-like"/>
    <property type="match status" value="1"/>
</dbReference>
<dbReference type="InterPro" id="IPR001789">
    <property type="entry name" value="Sig_transdc_resp-reg_receiver"/>
</dbReference>
<dbReference type="Gene3D" id="3.30.565.10">
    <property type="entry name" value="Histidine kinase-like ATPase, C-terminal domain"/>
    <property type="match status" value="1"/>
</dbReference>
<evidence type="ECO:0000256" key="1">
    <source>
        <dbReference type="ARBA" id="ARBA00022553"/>
    </source>
</evidence>
<feature type="domain" description="Histidine kinase" evidence="6">
    <location>
        <begin position="462"/>
        <end position="723"/>
    </location>
</feature>
<evidence type="ECO:0000256" key="3">
    <source>
        <dbReference type="PROSITE-ProRule" id="PRU00169"/>
    </source>
</evidence>
<feature type="compositionally biased region" description="Low complexity" evidence="4">
    <location>
        <begin position="615"/>
        <end position="626"/>
    </location>
</feature>
<evidence type="ECO:0000256" key="2">
    <source>
        <dbReference type="ARBA" id="ARBA00023012"/>
    </source>
</evidence>
<feature type="compositionally biased region" description="Pro residues" evidence="4">
    <location>
        <begin position="785"/>
        <end position="794"/>
    </location>
</feature>
<dbReference type="PRINTS" id="PR00344">
    <property type="entry name" value="BCTRLSENSOR"/>
</dbReference>
<feature type="region of interest" description="Disordered" evidence="4">
    <location>
        <begin position="755"/>
        <end position="795"/>
    </location>
</feature>
<dbReference type="InterPro" id="IPR011006">
    <property type="entry name" value="CheY-like_superfamily"/>
</dbReference>
<reference evidence="8 9" key="1">
    <citation type="submission" date="2017-03" db="EMBL/GenBank/DDBJ databases">
        <title>Widespread Adenine N6-methylation of Active Genes in Fungi.</title>
        <authorList>
            <consortium name="DOE Joint Genome Institute"/>
            <person name="Mondo S.J."/>
            <person name="Dannebaum R.O."/>
            <person name="Kuo R.C."/>
            <person name="Louie K.B."/>
            <person name="Bewick A.J."/>
            <person name="Labutti K."/>
            <person name="Haridas S."/>
            <person name="Kuo A."/>
            <person name="Salamov A."/>
            <person name="Ahrendt S.R."/>
            <person name="Lau R."/>
            <person name="Bowen B.P."/>
            <person name="Lipzen A."/>
            <person name="Sullivan W."/>
            <person name="Andreopoulos W.B."/>
            <person name="Clum A."/>
            <person name="Lindquist E."/>
            <person name="Daum C."/>
            <person name="Northen T.R."/>
            <person name="Ramamoorthy G."/>
            <person name="Schmitz R.J."/>
            <person name="Gryganskyi A."/>
            <person name="Culley D."/>
            <person name="Magnuson J."/>
            <person name="James T.Y."/>
            <person name="O'Malley M.A."/>
            <person name="Stajich J.E."/>
            <person name="Spatafora J.W."/>
            <person name="Visel A."/>
            <person name="Grigoriev I.V."/>
        </authorList>
    </citation>
    <scope>NUCLEOTIDE SEQUENCE [LARGE SCALE GENOMIC DNA]</scope>
    <source>
        <strain evidence="8 9">NRRL Y-17943</strain>
    </source>
</reference>
<keyword evidence="5" id="KW-0812">Transmembrane</keyword>
<dbReference type="InterPro" id="IPR036097">
    <property type="entry name" value="HisK_dim/P_sf"/>
</dbReference>
<feature type="region of interest" description="Disordered" evidence="4">
    <location>
        <begin position="1134"/>
        <end position="1156"/>
    </location>
</feature>
<keyword evidence="5" id="KW-1133">Transmembrane helix</keyword>
<dbReference type="GO" id="GO:0000155">
    <property type="term" value="F:phosphorelay sensor kinase activity"/>
    <property type="evidence" value="ECO:0007669"/>
    <property type="project" value="InterPro"/>
</dbReference>
<feature type="transmembrane region" description="Helical" evidence="5">
    <location>
        <begin position="405"/>
        <end position="421"/>
    </location>
</feature>
<dbReference type="EMBL" id="NBSH01000004">
    <property type="protein sequence ID" value="ORX38326.1"/>
    <property type="molecule type" value="Genomic_DNA"/>
</dbReference>
<sequence>MSTDDTRIGESSRAVHQTDTIDSILTTTTTHGALPRPSLTVGGRAPTNGTGARFRTTKGSKPNRIWRFLRSEIRRPSVLSNSSESAATRHDSYLESASPATQDALRVLGRLRTRKSHRSGTRRTETSIGALVDDLDEKDDGDPVEVVVIDNDMSEVVHSGILARHHSRDTTNGGYAASDGTASDGGRGAGGGGGGGRVRSLRSKTSATDLYAGRMFSKVKALWVLVHYFFDMRFAEESKERTYKREHYYGQRQMSLAAGAFFLLMWVWCLALTPHPWQTYHYIGFVGVWGFFTVPLLVFILINLPYRTPIFWQIWLALATWSLPILGLIGLKRCSNVDNIDAPVACSTQTDFIVFASAIGQSTLALLALGQSRFIASVGFVTWFVVMGIFYFGHVGSVAFYRDSIYYFIYHVFLIMLHFISEKSSRQTFELREQLKLQYKATQRAQVMEKKASDLTKRFVSYIFHEVRVPLNTALLSVQNLEGENLFDDFSLDQKEMVEGLTGSLSMMEKVLNDVLSFNRMETGTFTQAKVPFDLHKSIQLTAMSHTAPANVKGISLVMDLDPRIDRLECLFIGDEMRLRQITSNLVSNSIKFTQEGGVKIVTKLLYPKMDPLESTSSAGNGSTSTDPEKGSEVVEMRRNTRAVVVRIEVHDTGAGLRKRDVEDNRLFSPYVQTEMGRRQGGKGTGLGLALIRQIVTLSKGRLGVNSQYGKGSEFWLELPYPILPRPHNRDQSTSTNSSEATAVDLDDGFEKAMKSEKEHNRDLHQRHVTQVSDTDEENDVPQLPSAPPRPPIPMERHMTAEQFLVSDPLARDGRRNSESRQSLRSLVSRHDLSRTTSRHTIIHPAAAAGAAAGMRKNSGTSLPLTPGPDDRPIIAIRPDSVELKRVAFSRSISSDPAVRLPGAPVRSNPPSPRSKSPLRPSVLGDSSPSAVTVVASPQPLGINEISTSPLANRTPSPASHGQTKTHDYATGIRSISGSPALSQEPQIPETKAVPEFKEEDDEALDVLVVDDDKLTRMMMARMLKRLGHRVETAENGQIALDKITNAFNMVLGSPPVDVVFLDNQMPMMTGVEVARQVRNLGSPLFIVGCTGNALRQDQEEYIEAGADQILTKPIKQHRIEACLVEARRRKRNETGPNDLFMSSDARMGGLQSPGI</sequence>
<dbReference type="GeneID" id="33559845"/>
<dbReference type="STRING" id="4999.A0A1Y1ULG1"/>
<evidence type="ECO:0008006" key="10">
    <source>
        <dbReference type="Google" id="ProtNLM"/>
    </source>
</evidence>
<feature type="region of interest" description="Disordered" evidence="4">
    <location>
        <begin position="77"/>
        <end position="98"/>
    </location>
</feature>
<dbReference type="OrthoDB" id="60033at2759"/>
<feature type="transmembrane region" description="Helical" evidence="5">
    <location>
        <begin position="352"/>
        <end position="369"/>
    </location>
</feature>
<feature type="transmembrane region" description="Helical" evidence="5">
    <location>
        <begin position="254"/>
        <end position="273"/>
    </location>
</feature>
<feature type="compositionally biased region" description="Low complexity" evidence="4">
    <location>
        <begin position="914"/>
        <end position="933"/>
    </location>
</feature>
<proteinExistence type="predicted"/>
<feature type="modified residue" description="4-aspartylphosphate" evidence="3">
    <location>
        <position position="1063"/>
    </location>
</feature>
<dbReference type="PANTHER" id="PTHR45339:SF1">
    <property type="entry name" value="HYBRID SIGNAL TRANSDUCTION HISTIDINE KINASE J"/>
    <property type="match status" value="1"/>
</dbReference>
<evidence type="ECO:0000259" key="7">
    <source>
        <dbReference type="PROSITE" id="PS50110"/>
    </source>
</evidence>
<keyword evidence="5" id="KW-0472">Membrane</keyword>
<name>A0A1Y1ULG1_9TREE</name>
<dbReference type="AlphaFoldDB" id="A0A1Y1ULG1"/>
<dbReference type="SMART" id="SM00388">
    <property type="entry name" value="HisKA"/>
    <property type="match status" value="1"/>
</dbReference>
<dbReference type="Pfam" id="PF00512">
    <property type="entry name" value="HisKA"/>
    <property type="match status" value="1"/>
</dbReference>
<feature type="compositionally biased region" description="Low complexity" evidence="4">
    <location>
        <begin position="173"/>
        <end position="182"/>
    </location>
</feature>
<feature type="domain" description="Response regulatory" evidence="7">
    <location>
        <begin position="1006"/>
        <end position="1128"/>
    </location>
</feature>
<dbReference type="PROSITE" id="PS50109">
    <property type="entry name" value="HIS_KIN"/>
    <property type="match status" value="1"/>
</dbReference>